<reference evidence="1 2" key="1">
    <citation type="journal article" date="2018" name="J Appl Environ Microbiol">
        <title>The gut symbionts Lactobacillus reuteri R2lc and 2010 encode a polyketide synthase cluster that activates the mammalian aryl-hydrocarbon receptor.</title>
        <authorList>
            <person name="Ozcam M."/>
            <person name="Roos S."/>
            <person name="Van Pijkeren J.P."/>
        </authorList>
    </citation>
    <scope>NUCLEOTIDE SEQUENCE [LARGE SCALE GENOMIC DNA]</scope>
    <source>
        <strain evidence="1 2">R2lc</strain>
    </source>
</reference>
<accession>A0A3M6SD91</accession>
<protein>
    <submittedName>
        <fullName evidence="1">Uncharacterized protein</fullName>
    </submittedName>
</protein>
<dbReference type="RefSeq" id="WP_065533301.1">
    <property type="nucleotide sequence ID" value="NZ_CAJSZW010000007.1"/>
</dbReference>
<proteinExistence type="predicted"/>
<evidence type="ECO:0000313" key="2">
    <source>
        <dbReference type="Proteomes" id="UP000276940"/>
    </source>
</evidence>
<dbReference type="Proteomes" id="UP000276940">
    <property type="component" value="Unassembled WGS sequence"/>
</dbReference>
<sequence length="74" mass="8545">MERNNLNQAHLRAKKKRIDNTTVDELLPYHLRENKTELIASLHDDNYKTTPVKWVKIPNLNGGVRKLGILTVVV</sequence>
<comment type="caution">
    <text evidence="1">The sequence shown here is derived from an EMBL/GenBank/DDBJ whole genome shotgun (WGS) entry which is preliminary data.</text>
</comment>
<organism evidence="1 2">
    <name type="scientific">Limosilactobacillus reuteri</name>
    <name type="common">Lactobacillus reuteri</name>
    <dbReference type="NCBI Taxonomy" id="1598"/>
    <lineage>
        <taxon>Bacteria</taxon>
        <taxon>Bacillati</taxon>
        <taxon>Bacillota</taxon>
        <taxon>Bacilli</taxon>
        <taxon>Lactobacillales</taxon>
        <taxon>Lactobacillaceae</taxon>
        <taxon>Limosilactobacillus</taxon>
    </lineage>
</organism>
<name>A0A3M6SD91_LIMRT</name>
<gene>
    <name evidence="1" type="ORF">C5O77_04225</name>
</gene>
<dbReference type="AlphaFoldDB" id="A0A3M6SD91"/>
<evidence type="ECO:0000313" key="1">
    <source>
        <dbReference type="EMBL" id="RMX25399.1"/>
    </source>
</evidence>
<dbReference type="EMBL" id="PTLS01000027">
    <property type="protein sequence ID" value="RMX25399.1"/>
    <property type="molecule type" value="Genomic_DNA"/>
</dbReference>